<evidence type="ECO:0000313" key="2">
    <source>
        <dbReference type="Proteomes" id="UP000054565"/>
    </source>
</evidence>
<proteinExistence type="predicted"/>
<dbReference type="Proteomes" id="UP000054565">
    <property type="component" value="Unassembled WGS sequence"/>
</dbReference>
<protein>
    <submittedName>
        <fullName evidence="1">Uncharacterized protein</fullName>
    </submittedName>
</protein>
<accession>A0A0J7BHJ6</accession>
<reference evidence="2" key="1">
    <citation type="journal article" date="2010" name="Genome Res.">
        <title>Population genomic sequencing of Coccidioides fungi reveals recent hybridization and transposon control.</title>
        <authorList>
            <person name="Neafsey D.E."/>
            <person name="Barker B.M."/>
            <person name="Sharpton T.J."/>
            <person name="Stajich J.E."/>
            <person name="Park D.J."/>
            <person name="Whiston E."/>
            <person name="Hung C.-Y."/>
            <person name="McMahan C."/>
            <person name="White J."/>
            <person name="Sykes S."/>
            <person name="Heiman D."/>
            <person name="Young S."/>
            <person name="Zeng Q."/>
            <person name="Abouelleil A."/>
            <person name="Aftuck L."/>
            <person name="Bessette D."/>
            <person name="Brown A."/>
            <person name="FitzGerald M."/>
            <person name="Lui A."/>
            <person name="Macdonald J.P."/>
            <person name="Priest M."/>
            <person name="Orbach M.J."/>
            <person name="Galgiani J.N."/>
            <person name="Kirkland T.N."/>
            <person name="Cole G.T."/>
            <person name="Birren B.W."/>
            <person name="Henn M.R."/>
            <person name="Taylor J.W."/>
            <person name="Rounsley S.D."/>
        </authorList>
    </citation>
    <scope>NUCLEOTIDE SEQUENCE [LARGE SCALE GENOMIC DNA]</scope>
    <source>
        <strain evidence="2">RMSCC 2394</strain>
    </source>
</reference>
<sequence>MGFLPASHMTEPRFLDGSVPASPSTITQTWSDVILFVTSDWWHCGSQLIATETRSIIGQKPETESLAAPETSRQLDCATLTRNFVVKEPGSRKFPADLTLCTTDKALICRTLAAEQGVRVTSQQCCPN</sequence>
<organism evidence="1 2">
    <name type="scientific">Coccidioides immitis RMSCC 2394</name>
    <dbReference type="NCBI Taxonomy" id="404692"/>
    <lineage>
        <taxon>Eukaryota</taxon>
        <taxon>Fungi</taxon>
        <taxon>Dikarya</taxon>
        <taxon>Ascomycota</taxon>
        <taxon>Pezizomycotina</taxon>
        <taxon>Eurotiomycetes</taxon>
        <taxon>Eurotiomycetidae</taxon>
        <taxon>Onygenales</taxon>
        <taxon>Onygenaceae</taxon>
        <taxon>Coccidioides</taxon>
    </lineage>
</organism>
<dbReference type="AlphaFoldDB" id="A0A0J7BHJ6"/>
<evidence type="ECO:0000313" key="1">
    <source>
        <dbReference type="EMBL" id="KMP09792.1"/>
    </source>
</evidence>
<dbReference type="EMBL" id="DS028100">
    <property type="protein sequence ID" value="KMP09792.1"/>
    <property type="molecule type" value="Genomic_DNA"/>
</dbReference>
<gene>
    <name evidence="1" type="ORF">CIRG_09025</name>
</gene>
<name>A0A0J7BHJ6_COCIT</name>